<evidence type="ECO:0000256" key="2">
    <source>
        <dbReference type="SAM" id="MobiDB-lite"/>
    </source>
</evidence>
<sequence>MMKGQEYSRPTASCAACKFLKRKCIPSCVFAPYFRADELQKFAKVHKVFGASNVSKIISEVPVEQREDAVKSLVYEAEARLRDPVYGCIGALALLHSQMLQLQHDLAISRARLASLTSNPSPPPPPSSSPPPPSPLIYNNYYVDGFIGLPSSDCVYEGMSSDQSSTSSCPNSFEWQLYGSPYGPLPTSFPQ</sequence>
<feature type="region of interest" description="Disordered" evidence="2">
    <location>
        <begin position="115"/>
        <end position="134"/>
    </location>
</feature>
<dbReference type="OMA" id="SEDMTQT"/>
<keyword evidence="5" id="KW-1185">Reference proteome</keyword>
<evidence type="ECO:0000313" key="5">
    <source>
        <dbReference type="Proteomes" id="UP000195402"/>
    </source>
</evidence>
<dbReference type="FunCoup" id="A0A200PX45">
    <property type="interactions" value="649"/>
</dbReference>
<dbReference type="OrthoDB" id="1925971at2759"/>
<accession>A0A200PX45</accession>
<dbReference type="InParanoid" id="A0A200PX45"/>
<feature type="domain" description="LOB" evidence="3">
    <location>
        <begin position="12"/>
        <end position="113"/>
    </location>
</feature>
<dbReference type="Proteomes" id="UP000195402">
    <property type="component" value="Unassembled WGS sequence"/>
</dbReference>
<proteinExistence type="inferred from homology"/>
<dbReference type="STRING" id="56857.A0A200PX45"/>
<dbReference type="Pfam" id="PF03195">
    <property type="entry name" value="LOB"/>
    <property type="match status" value="1"/>
</dbReference>
<dbReference type="InterPro" id="IPR004883">
    <property type="entry name" value="LOB"/>
</dbReference>
<feature type="compositionally biased region" description="Pro residues" evidence="2">
    <location>
        <begin position="120"/>
        <end position="134"/>
    </location>
</feature>
<name>A0A200PX45_MACCD</name>
<comment type="similarity">
    <text evidence="1">Belongs to the LOB domain-containing protein family.</text>
</comment>
<dbReference type="PROSITE" id="PS50891">
    <property type="entry name" value="LOB"/>
    <property type="match status" value="1"/>
</dbReference>
<evidence type="ECO:0000313" key="4">
    <source>
        <dbReference type="EMBL" id="OVA02760.1"/>
    </source>
</evidence>
<gene>
    <name evidence="4" type="ORF">BVC80_9093g109</name>
</gene>
<dbReference type="AlphaFoldDB" id="A0A200PX45"/>
<dbReference type="PANTHER" id="PTHR31301:SF24">
    <property type="entry name" value="LOB DOMAIN-CONTAINING PROTEIN 21"/>
    <property type="match status" value="1"/>
</dbReference>
<evidence type="ECO:0000259" key="3">
    <source>
        <dbReference type="PROSITE" id="PS50891"/>
    </source>
</evidence>
<comment type="caution">
    <text evidence="4">The sequence shown here is derived from an EMBL/GenBank/DDBJ whole genome shotgun (WGS) entry which is preliminary data.</text>
</comment>
<dbReference type="PANTHER" id="PTHR31301">
    <property type="entry name" value="LOB DOMAIN-CONTAINING PROTEIN 4-RELATED"/>
    <property type="match status" value="1"/>
</dbReference>
<evidence type="ECO:0000256" key="1">
    <source>
        <dbReference type="ARBA" id="ARBA00005474"/>
    </source>
</evidence>
<dbReference type="EMBL" id="MVGT01003948">
    <property type="protein sequence ID" value="OVA02760.1"/>
    <property type="molecule type" value="Genomic_DNA"/>
</dbReference>
<organism evidence="4 5">
    <name type="scientific">Macleaya cordata</name>
    <name type="common">Five-seeded plume-poppy</name>
    <name type="synonym">Bocconia cordata</name>
    <dbReference type="NCBI Taxonomy" id="56857"/>
    <lineage>
        <taxon>Eukaryota</taxon>
        <taxon>Viridiplantae</taxon>
        <taxon>Streptophyta</taxon>
        <taxon>Embryophyta</taxon>
        <taxon>Tracheophyta</taxon>
        <taxon>Spermatophyta</taxon>
        <taxon>Magnoliopsida</taxon>
        <taxon>Ranunculales</taxon>
        <taxon>Papaveraceae</taxon>
        <taxon>Papaveroideae</taxon>
        <taxon>Macleaya</taxon>
    </lineage>
</organism>
<reference evidence="4 5" key="1">
    <citation type="journal article" date="2017" name="Mol. Plant">
        <title>The Genome of Medicinal Plant Macleaya cordata Provides New Insights into Benzylisoquinoline Alkaloids Metabolism.</title>
        <authorList>
            <person name="Liu X."/>
            <person name="Liu Y."/>
            <person name="Huang P."/>
            <person name="Ma Y."/>
            <person name="Qing Z."/>
            <person name="Tang Q."/>
            <person name="Cao H."/>
            <person name="Cheng P."/>
            <person name="Zheng Y."/>
            <person name="Yuan Z."/>
            <person name="Zhou Y."/>
            <person name="Liu J."/>
            <person name="Tang Z."/>
            <person name="Zhuo Y."/>
            <person name="Zhang Y."/>
            <person name="Yu L."/>
            <person name="Huang J."/>
            <person name="Yang P."/>
            <person name="Peng Q."/>
            <person name="Zhang J."/>
            <person name="Jiang W."/>
            <person name="Zhang Z."/>
            <person name="Lin K."/>
            <person name="Ro D.K."/>
            <person name="Chen X."/>
            <person name="Xiong X."/>
            <person name="Shang Y."/>
            <person name="Huang S."/>
            <person name="Zeng J."/>
        </authorList>
    </citation>
    <scope>NUCLEOTIDE SEQUENCE [LARGE SCALE GENOMIC DNA]</scope>
    <source>
        <strain evidence="5">cv. BLH2017</strain>
        <tissue evidence="4">Root</tissue>
    </source>
</reference>
<protein>
    <recommendedName>
        <fullName evidence="3">LOB domain-containing protein</fullName>
    </recommendedName>
</protein>